<dbReference type="Gene3D" id="3.40.50.300">
    <property type="entry name" value="P-loop containing nucleotide triphosphate hydrolases"/>
    <property type="match status" value="1"/>
</dbReference>
<organism evidence="1 2">
    <name type="scientific">Acidithiobacillus thiooxidans</name>
    <name type="common">Thiobacillus thiooxidans</name>
    <dbReference type="NCBI Taxonomy" id="930"/>
    <lineage>
        <taxon>Bacteria</taxon>
        <taxon>Pseudomonadati</taxon>
        <taxon>Pseudomonadota</taxon>
        <taxon>Acidithiobacillia</taxon>
        <taxon>Acidithiobacillales</taxon>
        <taxon>Acidithiobacillaceae</taxon>
        <taxon>Acidithiobacillus</taxon>
    </lineage>
</organism>
<dbReference type="EMBL" id="LWSA01000323">
    <property type="protein sequence ID" value="OCX67977.1"/>
    <property type="molecule type" value="Genomic_DNA"/>
</dbReference>
<dbReference type="Proteomes" id="UP000094893">
    <property type="component" value="Unassembled WGS sequence"/>
</dbReference>
<evidence type="ECO:0000313" key="1">
    <source>
        <dbReference type="EMBL" id="OCX67977.1"/>
    </source>
</evidence>
<proteinExistence type="predicted"/>
<gene>
    <name evidence="1" type="ORF">A6P07_19080</name>
</gene>
<comment type="caution">
    <text evidence="1">The sequence shown here is derived from an EMBL/GenBank/DDBJ whole genome shotgun (WGS) entry which is preliminary data.</text>
</comment>
<protein>
    <recommendedName>
        <fullName evidence="3">Sulfotransferase</fullName>
    </recommendedName>
</protein>
<name>A0A1C2JL22_ACITH</name>
<evidence type="ECO:0000313" key="2">
    <source>
        <dbReference type="Proteomes" id="UP000094893"/>
    </source>
</evidence>
<dbReference type="AlphaFoldDB" id="A0A1C2JL22"/>
<reference evidence="1 2" key="1">
    <citation type="journal article" date="2016" name="Int. J. Mol. Sci.">
        <title>Comparative genomics of the extreme acidophile Acidithiobacillus thiooxidans reveals intraspecific divergence and niche adaptation.</title>
        <authorList>
            <person name="Zhang X."/>
            <person name="Feng X."/>
            <person name="Tao J."/>
            <person name="Ma L."/>
            <person name="Xiao Y."/>
            <person name="Liang Y."/>
            <person name="Liu X."/>
            <person name="Yin H."/>
        </authorList>
    </citation>
    <scope>NUCLEOTIDE SEQUENCE [LARGE SCALE GENOMIC DNA]</scope>
    <source>
        <strain evidence="1 2">A02</strain>
    </source>
</reference>
<dbReference type="InterPro" id="IPR027417">
    <property type="entry name" value="P-loop_NTPase"/>
</dbReference>
<evidence type="ECO:0008006" key="3">
    <source>
        <dbReference type="Google" id="ProtNLM"/>
    </source>
</evidence>
<sequence length="244" mass="27743">MSGPVYGLLTGIIEKQNPRAEFSHFFTADKRKNVYRGILQNYYADEEKPVVFDTSRAWSGQMPLLANLFPSSKMIACVRDIPWIVDSFERLHQKNFLTPSLMGNYSPHGSVYTRANAWTGPEGIIGFPFDLLKQAYFGEYSDRLLILPYDSLVQKPAVMMAKVHQFLGEPAFDYDFNNLAYRADEFDSLSGVPELHQVRRKVEFQPRSTLLPPDLFQRLHNQFGWLKPGETGALGPKSRATLSG</sequence>
<accession>A0A1C2JL22</accession>
<dbReference type="SUPFAM" id="SSF52540">
    <property type="entry name" value="P-loop containing nucleoside triphosphate hydrolases"/>
    <property type="match status" value="1"/>
</dbReference>